<keyword evidence="4" id="KW-0472">Membrane</keyword>
<keyword evidence="4" id="KW-0812">Transmembrane</keyword>
<dbReference type="EMBL" id="BTSX01000002">
    <property type="protein sequence ID" value="GMS82236.1"/>
    <property type="molecule type" value="Genomic_DNA"/>
</dbReference>
<evidence type="ECO:0000256" key="1">
    <source>
        <dbReference type="ARBA" id="ARBA00001657"/>
    </source>
</evidence>
<gene>
    <name evidence="6" type="ORF">PENTCL1PPCAC_4411</name>
</gene>
<feature type="region of interest" description="Disordered" evidence="3">
    <location>
        <begin position="1"/>
        <end position="32"/>
    </location>
</feature>
<feature type="non-terminal residue" evidence="6">
    <location>
        <position position="1"/>
    </location>
</feature>
<evidence type="ECO:0000256" key="2">
    <source>
        <dbReference type="ARBA" id="ARBA00012741"/>
    </source>
</evidence>
<dbReference type="Pfam" id="PF00128">
    <property type="entry name" value="Alpha-amylase"/>
    <property type="match status" value="1"/>
</dbReference>
<dbReference type="EC" id="3.2.1.20" evidence="2"/>
<name>A0AAV5SRS3_9BILA</name>
<feature type="transmembrane region" description="Helical" evidence="4">
    <location>
        <begin position="110"/>
        <end position="133"/>
    </location>
</feature>
<dbReference type="GO" id="GO:0005975">
    <property type="term" value="P:carbohydrate metabolic process"/>
    <property type="evidence" value="ECO:0007669"/>
    <property type="project" value="InterPro"/>
</dbReference>
<evidence type="ECO:0000259" key="5">
    <source>
        <dbReference type="SMART" id="SM00642"/>
    </source>
</evidence>
<dbReference type="Pfam" id="PF16028">
    <property type="entry name" value="SLC3A2_N"/>
    <property type="match status" value="1"/>
</dbReference>
<dbReference type="SMART" id="SM00642">
    <property type="entry name" value="Aamy"/>
    <property type="match status" value="1"/>
</dbReference>
<protein>
    <recommendedName>
        <fullName evidence="2">alpha-glucosidase</fullName>
        <ecNumber evidence="2">3.2.1.20</ecNumber>
    </recommendedName>
</protein>
<comment type="caution">
    <text evidence="6">The sequence shown here is derived from an EMBL/GenBank/DDBJ whole genome shotgun (WGS) entry which is preliminary data.</text>
</comment>
<feature type="region of interest" description="Disordered" evidence="3">
    <location>
        <begin position="53"/>
        <end position="75"/>
    </location>
</feature>
<accession>A0AAV5SRS3</accession>
<feature type="domain" description="Glycosyl hydrolase family 13 catalytic" evidence="5">
    <location>
        <begin position="153"/>
        <end position="558"/>
    </location>
</feature>
<evidence type="ECO:0000313" key="6">
    <source>
        <dbReference type="EMBL" id="GMS82236.1"/>
    </source>
</evidence>
<dbReference type="PANTHER" id="PTHR10357:SF230">
    <property type="entry name" value="GLYCOSYL HYDROLASE FAMILY 13 CATALYTIC DOMAIN-CONTAINING PROTEIN"/>
    <property type="match status" value="1"/>
</dbReference>
<evidence type="ECO:0000313" key="7">
    <source>
        <dbReference type="Proteomes" id="UP001432027"/>
    </source>
</evidence>
<dbReference type="GO" id="GO:0004558">
    <property type="term" value="F:alpha-1,4-glucosidase activity"/>
    <property type="evidence" value="ECO:0007669"/>
    <property type="project" value="UniProtKB-EC"/>
</dbReference>
<keyword evidence="7" id="KW-1185">Reference proteome</keyword>
<dbReference type="Gene3D" id="3.90.400.10">
    <property type="entry name" value="Oligo-1,6-glucosidase, Domain 2"/>
    <property type="match status" value="1"/>
</dbReference>
<keyword evidence="4" id="KW-1133">Transmembrane helix</keyword>
<evidence type="ECO:0000256" key="4">
    <source>
        <dbReference type="SAM" id="Phobius"/>
    </source>
</evidence>
<dbReference type="PANTHER" id="PTHR10357">
    <property type="entry name" value="ALPHA-AMYLASE FAMILY MEMBER"/>
    <property type="match status" value="1"/>
</dbReference>
<sequence>LGRGSISSPLPPSSPIKMSSPTEALLDNSGRPYEVERGVKTDSYIKAVTNNPIPPYGPSASYAKKPPRSISEEMEKSKVVVTRKRPDQVGLTEQELEEYRDDPCWRRARCILFALFWILWLLLLLLALLIVILSPKCAPKMAPNWWQSAIAYNVWVPSFADSDGDGMGDVDGLISKLDNLRKTGVQTVWPRPFLLSDGFSDAIRDFRALDSKLGVNTDAAKLIEAVHAKGMKMVIDFPLTTTSLEHDWFLRSQAASKEENKDYAQYYTWSGKAGLDANYFSKLKDTSYFHKEHNPKAAVLNWDNARVKMAVLDEISSWIFRGVDGFHLTGIEYLARSPNFTRPNWKVVADTISDIRNHVETFANESAKEGQEPKKIIVFASLEGSKEKDKRRLVSDLHLNSLVNYELTNVEKNTKICHKNEGNVGLCTYEILADLLLFHSLHDDVIPAWEFGNPFVSRLASRVGSRRHAELLLMVQLMLPGSNAFYYGDELGMRNLPNDTKVSGQQGAMQWDDSEGAGFSTSKSDIAIASDYKNINWERQYSDSQSSLKTFSRLSKLRQRDETLTLGQTLMGRIVDGSAFTMARFIKGDNQTAVGTIYVIGVNFSPNEVDLPLDTLPSLTTLDRATVVAVSSNVENRSPRESVDLSSKFLHIGPDEGVVFKYSAETIRPL</sequence>
<dbReference type="Proteomes" id="UP001432027">
    <property type="component" value="Unassembled WGS sequence"/>
</dbReference>
<dbReference type="InterPro" id="IPR017853">
    <property type="entry name" value="GH"/>
</dbReference>
<dbReference type="InterPro" id="IPR006047">
    <property type="entry name" value="GH13_cat_dom"/>
</dbReference>
<evidence type="ECO:0000256" key="3">
    <source>
        <dbReference type="SAM" id="MobiDB-lite"/>
    </source>
</evidence>
<dbReference type="Gene3D" id="3.20.20.80">
    <property type="entry name" value="Glycosidases"/>
    <property type="match status" value="1"/>
</dbReference>
<dbReference type="AlphaFoldDB" id="A0AAV5SRS3"/>
<proteinExistence type="predicted"/>
<dbReference type="SUPFAM" id="SSF51445">
    <property type="entry name" value="(Trans)glycosidases"/>
    <property type="match status" value="1"/>
</dbReference>
<dbReference type="InterPro" id="IPR045857">
    <property type="entry name" value="O16G_dom_2"/>
</dbReference>
<dbReference type="InterPro" id="IPR031984">
    <property type="entry name" value="SLC3A2_N"/>
</dbReference>
<comment type="catalytic activity">
    <reaction evidence="1">
        <text>Hydrolysis of terminal, non-reducing (1-&gt;4)-linked alpha-D-glucose residues with release of alpha-D-glucose.</text>
        <dbReference type="EC" id="3.2.1.20"/>
    </reaction>
</comment>
<reference evidence="6" key="1">
    <citation type="submission" date="2023-10" db="EMBL/GenBank/DDBJ databases">
        <title>Genome assembly of Pristionchus species.</title>
        <authorList>
            <person name="Yoshida K."/>
            <person name="Sommer R.J."/>
        </authorList>
    </citation>
    <scope>NUCLEOTIDE SEQUENCE</scope>
    <source>
        <strain evidence="6">RS0144</strain>
    </source>
</reference>
<organism evidence="6 7">
    <name type="scientific">Pristionchus entomophagus</name>
    <dbReference type="NCBI Taxonomy" id="358040"/>
    <lineage>
        <taxon>Eukaryota</taxon>
        <taxon>Metazoa</taxon>
        <taxon>Ecdysozoa</taxon>
        <taxon>Nematoda</taxon>
        <taxon>Chromadorea</taxon>
        <taxon>Rhabditida</taxon>
        <taxon>Rhabditina</taxon>
        <taxon>Diplogasteromorpha</taxon>
        <taxon>Diplogasteroidea</taxon>
        <taxon>Neodiplogasteridae</taxon>
        <taxon>Pristionchus</taxon>
    </lineage>
</organism>